<reference evidence="1 2" key="1">
    <citation type="submission" date="2015-01" db="EMBL/GenBank/DDBJ databases">
        <title>Genome sequence of Anoxybacillus ayderensis strain AB04.</title>
        <authorList>
            <person name="Belduz A.O."/>
            <person name="Canakci S."/>
            <person name="Chan K.-G."/>
            <person name="Kahar U.M."/>
            <person name="Yaakob A.S."/>
            <person name="Chan C.S."/>
            <person name="Goh K.M."/>
        </authorList>
    </citation>
    <scope>NUCLEOTIDE SEQUENCE [LARGE SCALE GENOMIC DNA]</scope>
    <source>
        <strain evidence="1 2">AB04</strain>
    </source>
</reference>
<keyword evidence="2" id="KW-1185">Reference proteome</keyword>
<organism evidence="1 2">
    <name type="scientific">Anoxybacillus ayderensis</name>
    <dbReference type="NCBI Taxonomy" id="265546"/>
    <lineage>
        <taxon>Bacteria</taxon>
        <taxon>Bacillati</taxon>
        <taxon>Bacillota</taxon>
        <taxon>Bacilli</taxon>
        <taxon>Bacillales</taxon>
        <taxon>Anoxybacillaceae</taxon>
        <taxon>Anoxybacillus</taxon>
    </lineage>
</organism>
<accession>A0A0D0GZ11</accession>
<evidence type="ECO:0000313" key="2">
    <source>
        <dbReference type="Proteomes" id="UP000032047"/>
    </source>
</evidence>
<dbReference type="Proteomes" id="UP000032047">
    <property type="component" value="Unassembled WGS sequence"/>
</dbReference>
<dbReference type="EMBL" id="JXTG01000007">
    <property type="protein sequence ID" value="KIP21111.1"/>
    <property type="molecule type" value="Genomic_DNA"/>
</dbReference>
<comment type="caution">
    <text evidence="1">The sequence shown here is derived from an EMBL/GenBank/DDBJ whole genome shotgun (WGS) entry which is preliminary data.</text>
</comment>
<protein>
    <submittedName>
        <fullName evidence="1">Uncharacterized protein</fullName>
    </submittedName>
</protein>
<sequence length="40" mass="4995">MNWSEATLRQLYVIVRYEHCPIQYKQMALKEIQKRLEDLR</sequence>
<dbReference type="PATRIC" id="fig|265546.4.peg.1601"/>
<gene>
    <name evidence="1" type="ORF">JV16_01605</name>
</gene>
<evidence type="ECO:0000313" key="1">
    <source>
        <dbReference type="EMBL" id="KIP21111.1"/>
    </source>
</evidence>
<dbReference type="RefSeq" id="WP_275451382.1">
    <property type="nucleotide sequence ID" value="NZ_JXTG01000007.1"/>
</dbReference>
<proteinExistence type="predicted"/>
<dbReference type="AlphaFoldDB" id="A0A0D0GZ11"/>
<name>A0A0D0GZ11_9BACL</name>